<comment type="caution">
    <text evidence="3">The sequence shown here is derived from an EMBL/GenBank/DDBJ whole genome shotgun (WGS) entry which is preliminary data.</text>
</comment>
<dbReference type="PANTHER" id="PTHR24216:SF65">
    <property type="entry name" value="PAXILLIN-LIKE PROTEIN 1"/>
    <property type="match status" value="1"/>
</dbReference>
<keyword evidence="2" id="KW-0812">Transmembrane</keyword>
<dbReference type="PANTHER" id="PTHR24216">
    <property type="entry name" value="PAXILLIN-RELATED"/>
    <property type="match status" value="1"/>
</dbReference>
<feature type="region of interest" description="Disordered" evidence="1">
    <location>
        <begin position="810"/>
        <end position="845"/>
    </location>
</feature>
<sequence length="845" mass="91113">MARTMASSRMLYLPRVAFADDVNIMSHVIEGDVIYNNGHLKGRLSEVGMWQRTLPEWEIFSIATDRGFQYEAGQQGLLAYYSLEEAAGDLVYDITTPSLENYGILVNGPMWVVDVAQHGWHPTLFNPMPPPPPAPPPYPPAPLPPPPPPPYPPPPPCPPNPAPPPTPPPPPLPPPSEPATATKRTSTLSLPRIPPPSPGPPPPPRHHLSHPPPMPPPPPSPAAPPPPPPPPPSAPPPHPPPPAPPNALWCLDFDGITNYLLLPAIPQVSCVDIWLWQDSQQPNVQAYLLDARYGLTNGFFSSSSIGSDWAEIYVDGQPADLSFGSIPLGRWAHLHIVSSRPFKDDMTLMARSTGGDDQYSLNCLRGRVSEAYVWDRVLSAEEVEIIAKGFNYLNPGPGLLAYYNFEEGGGNRVYDITFQQAYGNLLNGPIWAPGAAESSGWNVHSLVPVMFEGKDEYLLISAPAGCIGVSFWLRLTQFQYTDLTTSIVYLLYGEVALGETSVRGLNDPYFSNGVAGGVWSEMYVDGRAVAVTWTSLASEDEPWHHVHLTASVAVAYNFTFMGTRIRPEGGTGPCLRGSIGEVYMWGGEFGLLPDEVAALSEGYNQGYVDPSRPLLTWYAMEEAQGVVVMDYFDVGLDGLLINGPPSPPLPVVLNTAYARVRFPDADLAALSLGEFGAEVTKVYTSLACGAATDDDTTILAVRGGSVVVESTTAFLILNDAEEFVRALECCAADAFAQMAYFDALGTVEVLGALVLANSVQPPPPTDQAGQDGESEGKRMNAWIWILLAIGAAFLLGIIGGLIFRQRSSIGHPESTTGSPHHKLENESSWEIDGIQMGDSQRSSGG</sequence>
<protein>
    <recommendedName>
        <fullName evidence="5">LamG-like jellyroll fold domain-containing protein</fullName>
    </recommendedName>
</protein>
<reference evidence="3 4" key="1">
    <citation type="journal article" date="2015" name="Genome Biol. Evol.">
        <title>Comparative Genomics of a Bacterivorous Green Alga Reveals Evolutionary Causalities and Consequences of Phago-Mixotrophic Mode of Nutrition.</title>
        <authorList>
            <person name="Burns J.A."/>
            <person name="Paasch A."/>
            <person name="Narechania A."/>
            <person name="Kim E."/>
        </authorList>
    </citation>
    <scope>NUCLEOTIDE SEQUENCE [LARGE SCALE GENOMIC DNA]</scope>
    <source>
        <strain evidence="3 4">PLY_AMNH</strain>
    </source>
</reference>
<dbReference type="Proteomes" id="UP001190700">
    <property type="component" value="Unassembled WGS sequence"/>
</dbReference>
<evidence type="ECO:0000313" key="4">
    <source>
        <dbReference type="Proteomes" id="UP001190700"/>
    </source>
</evidence>
<evidence type="ECO:0000313" key="3">
    <source>
        <dbReference type="EMBL" id="KAK3277947.1"/>
    </source>
</evidence>
<feature type="compositionally biased region" description="Pro residues" evidence="1">
    <location>
        <begin position="192"/>
        <end position="203"/>
    </location>
</feature>
<keyword evidence="4" id="KW-1185">Reference proteome</keyword>
<dbReference type="PRINTS" id="PR01217">
    <property type="entry name" value="PRICHEXTENSN"/>
</dbReference>
<keyword evidence="2" id="KW-0472">Membrane</keyword>
<name>A0AAE0GH72_9CHLO</name>
<feature type="region of interest" description="Disordered" evidence="1">
    <location>
        <begin position="162"/>
        <end position="240"/>
    </location>
</feature>
<evidence type="ECO:0000256" key="2">
    <source>
        <dbReference type="SAM" id="Phobius"/>
    </source>
</evidence>
<feature type="compositionally biased region" description="Pro residues" evidence="1">
    <location>
        <begin position="162"/>
        <end position="177"/>
    </location>
</feature>
<evidence type="ECO:0008006" key="5">
    <source>
        <dbReference type="Google" id="ProtNLM"/>
    </source>
</evidence>
<feature type="compositionally biased region" description="Pro residues" evidence="1">
    <location>
        <begin position="210"/>
        <end position="240"/>
    </location>
</feature>
<keyword evidence="2" id="KW-1133">Transmembrane helix</keyword>
<proteinExistence type="predicted"/>
<gene>
    <name evidence="3" type="ORF">CYMTET_14083</name>
</gene>
<dbReference type="AlphaFoldDB" id="A0AAE0GH72"/>
<feature type="transmembrane region" description="Helical" evidence="2">
    <location>
        <begin position="781"/>
        <end position="803"/>
    </location>
</feature>
<dbReference type="InterPro" id="IPR013320">
    <property type="entry name" value="ConA-like_dom_sf"/>
</dbReference>
<evidence type="ECO:0000256" key="1">
    <source>
        <dbReference type="SAM" id="MobiDB-lite"/>
    </source>
</evidence>
<dbReference type="Gene3D" id="2.60.120.200">
    <property type="match status" value="1"/>
</dbReference>
<organism evidence="3 4">
    <name type="scientific">Cymbomonas tetramitiformis</name>
    <dbReference type="NCBI Taxonomy" id="36881"/>
    <lineage>
        <taxon>Eukaryota</taxon>
        <taxon>Viridiplantae</taxon>
        <taxon>Chlorophyta</taxon>
        <taxon>Pyramimonadophyceae</taxon>
        <taxon>Pyramimonadales</taxon>
        <taxon>Pyramimonadaceae</taxon>
        <taxon>Cymbomonas</taxon>
    </lineage>
</organism>
<accession>A0AAE0GH72</accession>
<dbReference type="SUPFAM" id="SSF49899">
    <property type="entry name" value="Concanavalin A-like lectins/glucanases"/>
    <property type="match status" value="2"/>
</dbReference>
<dbReference type="EMBL" id="LGRX02005746">
    <property type="protein sequence ID" value="KAK3277947.1"/>
    <property type="molecule type" value="Genomic_DNA"/>
</dbReference>